<dbReference type="Proteomes" id="UP001359559">
    <property type="component" value="Unassembled WGS sequence"/>
</dbReference>
<accession>A0AAN9PN27</accession>
<dbReference type="AlphaFoldDB" id="A0AAN9PN27"/>
<reference evidence="1 2" key="1">
    <citation type="submission" date="2024-01" db="EMBL/GenBank/DDBJ databases">
        <title>The genomes of 5 underutilized Papilionoideae crops provide insights into root nodulation and disease resistance.</title>
        <authorList>
            <person name="Yuan L."/>
        </authorList>
    </citation>
    <scope>NUCLEOTIDE SEQUENCE [LARGE SCALE GENOMIC DNA]</scope>
    <source>
        <strain evidence="1">LY-2023</strain>
        <tissue evidence="1">Leaf</tissue>
    </source>
</reference>
<comment type="caution">
    <text evidence="1">The sequence shown here is derived from an EMBL/GenBank/DDBJ whole genome shotgun (WGS) entry which is preliminary data.</text>
</comment>
<evidence type="ECO:0000313" key="1">
    <source>
        <dbReference type="EMBL" id="KAK7304191.1"/>
    </source>
</evidence>
<gene>
    <name evidence="1" type="ORF">RJT34_15306</name>
</gene>
<evidence type="ECO:0000313" key="2">
    <source>
        <dbReference type="Proteomes" id="UP001359559"/>
    </source>
</evidence>
<dbReference type="EMBL" id="JAYKXN010000003">
    <property type="protein sequence ID" value="KAK7304191.1"/>
    <property type="molecule type" value="Genomic_DNA"/>
</dbReference>
<protein>
    <submittedName>
        <fullName evidence="1">Uncharacterized protein</fullName>
    </submittedName>
</protein>
<organism evidence="1 2">
    <name type="scientific">Clitoria ternatea</name>
    <name type="common">Butterfly pea</name>
    <dbReference type="NCBI Taxonomy" id="43366"/>
    <lineage>
        <taxon>Eukaryota</taxon>
        <taxon>Viridiplantae</taxon>
        <taxon>Streptophyta</taxon>
        <taxon>Embryophyta</taxon>
        <taxon>Tracheophyta</taxon>
        <taxon>Spermatophyta</taxon>
        <taxon>Magnoliopsida</taxon>
        <taxon>eudicotyledons</taxon>
        <taxon>Gunneridae</taxon>
        <taxon>Pentapetalae</taxon>
        <taxon>rosids</taxon>
        <taxon>fabids</taxon>
        <taxon>Fabales</taxon>
        <taxon>Fabaceae</taxon>
        <taxon>Papilionoideae</taxon>
        <taxon>50 kb inversion clade</taxon>
        <taxon>NPAAA clade</taxon>
        <taxon>indigoferoid/millettioid clade</taxon>
        <taxon>Phaseoleae</taxon>
        <taxon>Clitoria</taxon>
    </lineage>
</organism>
<keyword evidence="2" id="KW-1185">Reference proteome</keyword>
<sequence>MSSFLLLSDRASNFPNTVSSNLTFSTFFSPFPFSSFLSPPNINISNHGNCYYTLSLTSFPSLPPTSI</sequence>
<proteinExistence type="predicted"/>
<name>A0AAN9PN27_CLITE</name>